<accession>A0ABW1DLZ7</accession>
<dbReference type="SUPFAM" id="SSF51735">
    <property type="entry name" value="NAD(P)-binding Rossmann-fold domains"/>
    <property type="match status" value="1"/>
</dbReference>
<evidence type="ECO:0000313" key="6">
    <source>
        <dbReference type="Proteomes" id="UP001595979"/>
    </source>
</evidence>
<evidence type="ECO:0000259" key="4">
    <source>
        <dbReference type="SMART" id="SM00822"/>
    </source>
</evidence>
<dbReference type="InterPro" id="IPR036291">
    <property type="entry name" value="NAD(P)-bd_dom_sf"/>
</dbReference>
<sequence length="241" mass="25177">MELQDKVVLVTGASSGIGRATAELFAARGAKVALAARSEGRLAELAERWPGALAVPTDMLDEAAVGRMVRATQEHYGRIDVLVNNAGRGMHLPVLQTGLDDYRQLFELNVVSVLGAMQQVVPVMQAGGGGSIVNISSGTTKGLFPGLAPYSSTKHALNNLSLIARAELAPLGITVSVVYPGMTDTEFGHNSVGAAPERAAAYRRGDSAQTVAELILRAVTTGEAEVYAAGVQARMDAPQRP</sequence>
<dbReference type="InterPro" id="IPR057326">
    <property type="entry name" value="KR_dom"/>
</dbReference>
<dbReference type="PANTHER" id="PTHR44196">
    <property type="entry name" value="DEHYDROGENASE/REDUCTASE SDR FAMILY MEMBER 7B"/>
    <property type="match status" value="1"/>
</dbReference>
<dbReference type="PANTHER" id="PTHR44196:SF1">
    <property type="entry name" value="DEHYDROGENASE_REDUCTASE SDR FAMILY MEMBER 7B"/>
    <property type="match status" value="1"/>
</dbReference>
<dbReference type="PROSITE" id="PS00061">
    <property type="entry name" value="ADH_SHORT"/>
    <property type="match status" value="1"/>
</dbReference>
<evidence type="ECO:0000313" key="5">
    <source>
        <dbReference type="EMBL" id="MFC5848844.1"/>
    </source>
</evidence>
<keyword evidence="2 5" id="KW-0560">Oxidoreductase</keyword>
<dbReference type="InterPro" id="IPR002347">
    <property type="entry name" value="SDR_fam"/>
</dbReference>
<dbReference type="Gene3D" id="3.40.50.720">
    <property type="entry name" value="NAD(P)-binding Rossmann-like Domain"/>
    <property type="match status" value="1"/>
</dbReference>
<dbReference type="PRINTS" id="PR00080">
    <property type="entry name" value="SDRFAMILY"/>
</dbReference>
<dbReference type="EC" id="1.-.-.-" evidence="5"/>
<protein>
    <submittedName>
        <fullName evidence="5">SDR family oxidoreductase</fullName>
        <ecNumber evidence="5">1.-.-.-</ecNumber>
    </submittedName>
</protein>
<name>A0ABW1DLZ7_9DEIO</name>
<evidence type="ECO:0000256" key="2">
    <source>
        <dbReference type="ARBA" id="ARBA00023002"/>
    </source>
</evidence>
<keyword evidence="6" id="KW-1185">Reference proteome</keyword>
<evidence type="ECO:0000256" key="3">
    <source>
        <dbReference type="RuleBase" id="RU000363"/>
    </source>
</evidence>
<dbReference type="InterPro" id="IPR020904">
    <property type="entry name" value="Sc_DH/Rdtase_CS"/>
</dbReference>
<dbReference type="Proteomes" id="UP001595979">
    <property type="component" value="Unassembled WGS sequence"/>
</dbReference>
<dbReference type="Pfam" id="PF00106">
    <property type="entry name" value="adh_short"/>
    <property type="match status" value="1"/>
</dbReference>
<proteinExistence type="inferred from homology"/>
<evidence type="ECO:0000256" key="1">
    <source>
        <dbReference type="ARBA" id="ARBA00006484"/>
    </source>
</evidence>
<feature type="domain" description="Ketoreductase" evidence="4">
    <location>
        <begin position="6"/>
        <end position="185"/>
    </location>
</feature>
<reference evidence="6" key="1">
    <citation type="journal article" date="2019" name="Int. J. Syst. Evol. Microbiol.">
        <title>The Global Catalogue of Microorganisms (GCM) 10K type strain sequencing project: providing services to taxonomists for standard genome sequencing and annotation.</title>
        <authorList>
            <consortium name="The Broad Institute Genomics Platform"/>
            <consortium name="The Broad Institute Genome Sequencing Center for Infectious Disease"/>
            <person name="Wu L."/>
            <person name="Ma J."/>
        </authorList>
    </citation>
    <scope>NUCLEOTIDE SEQUENCE [LARGE SCALE GENOMIC DNA]</scope>
    <source>
        <strain evidence="6">CGMCC 1.15053</strain>
    </source>
</reference>
<organism evidence="5 6">
    <name type="scientific">Deinococcus petrolearius</name>
    <dbReference type="NCBI Taxonomy" id="1751295"/>
    <lineage>
        <taxon>Bacteria</taxon>
        <taxon>Thermotogati</taxon>
        <taxon>Deinococcota</taxon>
        <taxon>Deinococci</taxon>
        <taxon>Deinococcales</taxon>
        <taxon>Deinococcaceae</taxon>
        <taxon>Deinococcus</taxon>
    </lineage>
</organism>
<comment type="similarity">
    <text evidence="1 3">Belongs to the short-chain dehydrogenases/reductases (SDR) family.</text>
</comment>
<gene>
    <name evidence="5" type="ORF">ACFPQ6_11030</name>
</gene>
<comment type="caution">
    <text evidence="5">The sequence shown here is derived from an EMBL/GenBank/DDBJ whole genome shotgun (WGS) entry which is preliminary data.</text>
</comment>
<dbReference type="CDD" id="cd05233">
    <property type="entry name" value="SDR_c"/>
    <property type="match status" value="1"/>
</dbReference>
<dbReference type="RefSeq" id="WP_380049273.1">
    <property type="nucleotide sequence ID" value="NZ_JBHSOH010000011.1"/>
</dbReference>
<dbReference type="PRINTS" id="PR00081">
    <property type="entry name" value="GDHRDH"/>
</dbReference>
<dbReference type="EMBL" id="JBHSOH010000011">
    <property type="protein sequence ID" value="MFC5848844.1"/>
    <property type="molecule type" value="Genomic_DNA"/>
</dbReference>
<dbReference type="SMART" id="SM00822">
    <property type="entry name" value="PKS_KR"/>
    <property type="match status" value="1"/>
</dbReference>
<dbReference type="GO" id="GO:0016491">
    <property type="term" value="F:oxidoreductase activity"/>
    <property type="evidence" value="ECO:0007669"/>
    <property type="project" value="UniProtKB-KW"/>
</dbReference>